<comment type="subcellular location">
    <subcellularLocation>
        <location evidence="1">Membrane</location>
    </subcellularLocation>
</comment>
<keyword evidence="3" id="KW-1133">Transmembrane helix</keyword>
<evidence type="ECO:0000256" key="5">
    <source>
        <dbReference type="SAM" id="MobiDB-lite"/>
    </source>
</evidence>
<evidence type="ECO:0000256" key="4">
    <source>
        <dbReference type="ARBA" id="ARBA00023136"/>
    </source>
</evidence>
<dbReference type="GeneID" id="8998618"/>
<organism evidence="6 7">
    <name type="scientific">Debaryomyces hansenii (strain ATCC 36239 / CBS 767 / BCRC 21394 / JCM 1990 / NBRC 0083 / IGC 2968)</name>
    <name type="common">Yeast</name>
    <name type="synonym">Torulaspora hansenii</name>
    <dbReference type="NCBI Taxonomy" id="284592"/>
    <lineage>
        <taxon>Eukaryota</taxon>
        <taxon>Fungi</taxon>
        <taxon>Dikarya</taxon>
        <taxon>Ascomycota</taxon>
        <taxon>Saccharomycotina</taxon>
        <taxon>Pichiomycetes</taxon>
        <taxon>Debaryomycetaceae</taxon>
        <taxon>Debaryomyces</taxon>
    </lineage>
</organism>
<dbReference type="GO" id="GO:0016020">
    <property type="term" value="C:membrane"/>
    <property type="evidence" value="ECO:0007669"/>
    <property type="project" value="UniProtKB-SubCell"/>
</dbReference>
<protein>
    <submittedName>
        <fullName evidence="6">DEHA2E00990p</fullName>
    </submittedName>
</protein>
<dbReference type="KEGG" id="dha:DEHA2E00990g"/>
<dbReference type="HOGENOM" id="CLU_2512595_0_0_1"/>
<dbReference type="VEuPathDB" id="FungiDB:DEHA2E00990g"/>
<dbReference type="EMBL" id="CR382137">
    <property type="protein sequence ID" value="CAG87568.4"/>
    <property type="molecule type" value="Genomic_DNA"/>
</dbReference>
<gene>
    <name evidence="6" type="ordered locus">DEHA2E00990g</name>
</gene>
<reference evidence="6 7" key="1">
    <citation type="journal article" date="2004" name="Nature">
        <title>Genome evolution in yeasts.</title>
        <authorList>
            <consortium name="Genolevures"/>
            <person name="Dujon B."/>
            <person name="Sherman D."/>
            <person name="Fischer G."/>
            <person name="Durrens P."/>
            <person name="Casaregola S."/>
            <person name="Lafontaine I."/>
            <person name="de Montigny J."/>
            <person name="Marck C."/>
            <person name="Neuveglise C."/>
            <person name="Talla E."/>
            <person name="Goffard N."/>
            <person name="Frangeul L."/>
            <person name="Aigle M."/>
            <person name="Anthouard V."/>
            <person name="Babour A."/>
            <person name="Barbe V."/>
            <person name="Barnay S."/>
            <person name="Blanchin S."/>
            <person name="Beckerich J.M."/>
            <person name="Beyne E."/>
            <person name="Bleykasten C."/>
            <person name="Boisrame A."/>
            <person name="Boyer J."/>
            <person name="Cattolico L."/>
            <person name="Confanioleri F."/>
            <person name="de Daruvar A."/>
            <person name="Despons L."/>
            <person name="Fabre E."/>
            <person name="Fairhead C."/>
            <person name="Ferry-Dumazet H."/>
            <person name="Groppi A."/>
            <person name="Hantraye F."/>
            <person name="Hennequin C."/>
            <person name="Jauniaux N."/>
            <person name="Joyet P."/>
            <person name="Kachouri R."/>
            <person name="Kerrest A."/>
            <person name="Koszul R."/>
            <person name="Lemaire M."/>
            <person name="Lesur I."/>
            <person name="Ma L."/>
            <person name="Muller H."/>
            <person name="Nicaud J.M."/>
            <person name="Nikolski M."/>
            <person name="Oztas S."/>
            <person name="Ozier-Kalogeropoulos O."/>
            <person name="Pellenz S."/>
            <person name="Potier S."/>
            <person name="Richard G.F."/>
            <person name="Straub M.L."/>
            <person name="Suleau A."/>
            <person name="Swennene D."/>
            <person name="Tekaia F."/>
            <person name="Wesolowski-Louvel M."/>
            <person name="Westhof E."/>
            <person name="Wirth B."/>
            <person name="Zeniou-Meyer M."/>
            <person name="Zivanovic I."/>
            <person name="Bolotin-Fukuhara M."/>
            <person name="Thierry A."/>
            <person name="Bouchier C."/>
            <person name="Caudron B."/>
            <person name="Scarpelli C."/>
            <person name="Gaillardin C."/>
            <person name="Weissenbach J."/>
            <person name="Wincker P."/>
            <person name="Souciet J.L."/>
        </authorList>
    </citation>
    <scope>NUCLEOTIDE SEQUENCE [LARGE SCALE GENOMIC DNA]</scope>
    <source>
        <strain evidence="7">ATCC 36239 / CBS 767 / BCRC 21394 / JCM 1990 / NBRC 0083 / IGC 2968</strain>
    </source>
</reference>
<feature type="region of interest" description="Disordered" evidence="5">
    <location>
        <begin position="61"/>
        <end position="85"/>
    </location>
</feature>
<keyword evidence="7" id="KW-1185">Reference proteome</keyword>
<keyword evidence="2" id="KW-0812">Transmembrane</keyword>
<proteinExistence type="predicted"/>
<feature type="compositionally biased region" description="Basic and acidic residues" evidence="5">
    <location>
        <begin position="70"/>
        <end position="85"/>
    </location>
</feature>
<evidence type="ECO:0000313" key="7">
    <source>
        <dbReference type="Proteomes" id="UP000000599"/>
    </source>
</evidence>
<dbReference type="InParanoid" id="W0TYS0"/>
<sequence>MDAIKWKYYIVWCIWLIFQMNIVYWIFPETKGLGLEEVAQVFGEDVTRGYRAGDEALEYGTDAGLFKPEGSADHTEDKNKEKDLV</sequence>
<evidence type="ECO:0000256" key="2">
    <source>
        <dbReference type="ARBA" id="ARBA00022692"/>
    </source>
</evidence>
<evidence type="ECO:0000256" key="1">
    <source>
        <dbReference type="ARBA" id="ARBA00004370"/>
    </source>
</evidence>
<dbReference type="RefSeq" id="XP_002770387.1">
    <property type="nucleotide sequence ID" value="XM_002770341.1"/>
</dbReference>
<keyword evidence="4" id="KW-0472">Membrane</keyword>
<dbReference type="OrthoDB" id="4092614at2759"/>
<evidence type="ECO:0000256" key="3">
    <source>
        <dbReference type="ARBA" id="ARBA00022989"/>
    </source>
</evidence>
<name>W0TYS0_DEBHA</name>
<dbReference type="Proteomes" id="UP000000599">
    <property type="component" value="Chromosome E"/>
</dbReference>
<dbReference type="InterPro" id="IPR036259">
    <property type="entry name" value="MFS_trans_sf"/>
</dbReference>
<evidence type="ECO:0000313" key="6">
    <source>
        <dbReference type="EMBL" id="CAG87568.4"/>
    </source>
</evidence>
<dbReference type="Pfam" id="PF00083">
    <property type="entry name" value="Sugar_tr"/>
    <property type="match status" value="1"/>
</dbReference>
<dbReference type="GO" id="GO:0022857">
    <property type="term" value="F:transmembrane transporter activity"/>
    <property type="evidence" value="ECO:0007669"/>
    <property type="project" value="InterPro"/>
</dbReference>
<dbReference type="AlphaFoldDB" id="W0TYS0"/>
<dbReference type="Gene3D" id="1.20.1250.20">
    <property type="entry name" value="MFS general substrate transporter like domains"/>
    <property type="match status" value="1"/>
</dbReference>
<dbReference type="InterPro" id="IPR005828">
    <property type="entry name" value="MFS_sugar_transport-like"/>
</dbReference>
<accession>W0TYS0</accession>